<keyword evidence="6" id="KW-0406">Ion transport</keyword>
<evidence type="ECO:0000313" key="15">
    <source>
        <dbReference type="EMBL" id="MFD0948797.1"/>
    </source>
</evidence>
<dbReference type="Pfam" id="PF00593">
    <property type="entry name" value="TonB_dep_Rec_b-barrel"/>
    <property type="match status" value="1"/>
</dbReference>
<evidence type="ECO:0000256" key="6">
    <source>
        <dbReference type="ARBA" id="ARBA00023065"/>
    </source>
</evidence>
<dbReference type="InterPro" id="IPR039426">
    <property type="entry name" value="TonB-dep_rcpt-like"/>
</dbReference>
<name>A0ABW3HD83_9GAMM</name>
<evidence type="ECO:0000256" key="10">
    <source>
        <dbReference type="PROSITE-ProRule" id="PRU01360"/>
    </source>
</evidence>
<dbReference type="RefSeq" id="WP_340674551.1">
    <property type="nucleotide sequence ID" value="NZ_JBHTIT010000001.1"/>
</dbReference>
<keyword evidence="4 10" id="KW-0812">Transmembrane</keyword>
<keyword evidence="15" id="KW-0675">Receptor</keyword>
<keyword evidence="8 10" id="KW-0472">Membrane</keyword>
<dbReference type="CDD" id="cd01347">
    <property type="entry name" value="ligand_gated_channel"/>
    <property type="match status" value="1"/>
</dbReference>
<feature type="signal peptide" evidence="12">
    <location>
        <begin position="1"/>
        <end position="21"/>
    </location>
</feature>
<dbReference type="PROSITE" id="PS52016">
    <property type="entry name" value="TONB_DEPENDENT_REC_3"/>
    <property type="match status" value="1"/>
</dbReference>
<evidence type="ECO:0000259" key="13">
    <source>
        <dbReference type="Pfam" id="PF00593"/>
    </source>
</evidence>
<proteinExistence type="inferred from homology"/>
<dbReference type="InterPro" id="IPR000531">
    <property type="entry name" value="Beta-barrel_TonB"/>
</dbReference>
<sequence>MKHLSLFLAPVAAFGALPAIAASAPSLDEVVVTASRSLEQSNARLDAATVITRADIERQQAATLADILRNATGIAIAPNGGSLTSTGVFLRGFAAKQILVLIDGVRANDSNVGQFDFSLLRADDIERVEVVRGGYSSQYGSDAMGGVIQIFTRRGNQNSISVRAGSYGTLESTVNLSHSGNSTKLGASFGQLDTQGFDAGNENFQAANFFVNSPDKDGGRQRTARLFASHEINATNSIDASAIFKEQHAEYDDGETDGNLSIVNLAYETELSKDYKQRFSFGHNKTFLSNQNSWGASKINTLRNSIDWLHTVKTGAIGTVTGGLNASYEKTQAPSINRSLNDHAAYLINEHRVGDVSYRLSGRYENHEQWGVQNTGAVRVGYAVSEAIDIYAGYGTNFRAPTAAELFDDSFASNNPNLKPETSRQHDIGAVWRYLPNHKVSVNIYRTDVQDLINFGPGFKLANTKSATLEGVELDLSGKQGRVGYSVGVVRARNVDESTGAELIRRPRLQLNADVNYAVSDTVSIGTQHLSRNKTDDFGGKNDGFATFNAYAQWQVMKQLDLGLRLDNLTDKDYELVKGYRTADRSAYVTANYRF</sequence>
<accession>A0ABW3HD83</accession>
<dbReference type="Pfam" id="PF07715">
    <property type="entry name" value="Plug"/>
    <property type="match status" value="1"/>
</dbReference>
<evidence type="ECO:0000256" key="3">
    <source>
        <dbReference type="ARBA" id="ARBA00022452"/>
    </source>
</evidence>
<dbReference type="Gene3D" id="2.170.130.10">
    <property type="entry name" value="TonB-dependent receptor, plug domain"/>
    <property type="match status" value="1"/>
</dbReference>
<comment type="caution">
    <text evidence="15">The sequence shown here is derived from an EMBL/GenBank/DDBJ whole genome shotgun (WGS) entry which is preliminary data.</text>
</comment>
<evidence type="ECO:0000256" key="7">
    <source>
        <dbReference type="ARBA" id="ARBA00023077"/>
    </source>
</evidence>
<feature type="domain" description="TonB-dependent receptor plug" evidence="14">
    <location>
        <begin position="47"/>
        <end position="147"/>
    </location>
</feature>
<organism evidence="15 16">
    <name type="scientific">Paraperlucidibaca wandonensis</name>
    <dbReference type="NCBI Taxonomy" id="1268273"/>
    <lineage>
        <taxon>Bacteria</taxon>
        <taxon>Pseudomonadati</taxon>
        <taxon>Pseudomonadota</taxon>
        <taxon>Gammaproteobacteria</taxon>
        <taxon>Moraxellales</taxon>
        <taxon>Moraxellaceae</taxon>
        <taxon>Paraperlucidibaca</taxon>
    </lineage>
</organism>
<dbReference type="Gene3D" id="2.40.170.20">
    <property type="entry name" value="TonB-dependent receptor, beta-barrel domain"/>
    <property type="match status" value="1"/>
</dbReference>
<dbReference type="SUPFAM" id="SSF56935">
    <property type="entry name" value="Porins"/>
    <property type="match status" value="1"/>
</dbReference>
<evidence type="ECO:0000256" key="4">
    <source>
        <dbReference type="ARBA" id="ARBA00022692"/>
    </source>
</evidence>
<protein>
    <submittedName>
        <fullName evidence="15">TonB-dependent receptor plug domain-containing protein</fullName>
    </submittedName>
</protein>
<keyword evidence="7 11" id="KW-0798">TonB box</keyword>
<keyword evidence="2 10" id="KW-0813">Transport</keyword>
<dbReference type="InterPro" id="IPR037066">
    <property type="entry name" value="Plug_dom_sf"/>
</dbReference>
<evidence type="ECO:0000256" key="11">
    <source>
        <dbReference type="RuleBase" id="RU003357"/>
    </source>
</evidence>
<dbReference type="EMBL" id="JBHTIT010000001">
    <property type="protein sequence ID" value="MFD0948797.1"/>
    <property type="molecule type" value="Genomic_DNA"/>
</dbReference>
<evidence type="ECO:0000256" key="5">
    <source>
        <dbReference type="ARBA" id="ARBA00022729"/>
    </source>
</evidence>
<evidence type="ECO:0000256" key="2">
    <source>
        <dbReference type="ARBA" id="ARBA00022448"/>
    </source>
</evidence>
<keyword evidence="9 10" id="KW-0998">Cell outer membrane</keyword>
<evidence type="ECO:0000259" key="14">
    <source>
        <dbReference type="Pfam" id="PF07715"/>
    </source>
</evidence>
<keyword evidence="3 10" id="KW-1134">Transmembrane beta strand</keyword>
<evidence type="ECO:0000256" key="8">
    <source>
        <dbReference type="ARBA" id="ARBA00023136"/>
    </source>
</evidence>
<dbReference type="InterPro" id="IPR012910">
    <property type="entry name" value="Plug_dom"/>
</dbReference>
<feature type="chain" id="PRO_5046282101" evidence="12">
    <location>
        <begin position="22"/>
        <end position="595"/>
    </location>
</feature>
<feature type="domain" description="TonB-dependent receptor-like beta-barrel" evidence="13">
    <location>
        <begin position="174"/>
        <end position="569"/>
    </location>
</feature>
<dbReference type="PANTHER" id="PTHR30069:SF53">
    <property type="entry name" value="COLICIN I RECEPTOR-RELATED"/>
    <property type="match status" value="1"/>
</dbReference>
<evidence type="ECO:0000256" key="1">
    <source>
        <dbReference type="ARBA" id="ARBA00004571"/>
    </source>
</evidence>
<evidence type="ECO:0000313" key="16">
    <source>
        <dbReference type="Proteomes" id="UP001597044"/>
    </source>
</evidence>
<dbReference type="PANTHER" id="PTHR30069">
    <property type="entry name" value="TONB-DEPENDENT OUTER MEMBRANE RECEPTOR"/>
    <property type="match status" value="1"/>
</dbReference>
<evidence type="ECO:0000256" key="9">
    <source>
        <dbReference type="ARBA" id="ARBA00023237"/>
    </source>
</evidence>
<comment type="subcellular location">
    <subcellularLocation>
        <location evidence="1 10">Cell outer membrane</location>
        <topology evidence="1 10">Multi-pass membrane protein</topology>
    </subcellularLocation>
</comment>
<reference evidence="16" key="1">
    <citation type="journal article" date="2019" name="Int. J. Syst. Evol. Microbiol.">
        <title>The Global Catalogue of Microorganisms (GCM) 10K type strain sequencing project: providing services to taxonomists for standard genome sequencing and annotation.</title>
        <authorList>
            <consortium name="The Broad Institute Genomics Platform"/>
            <consortium name="The Broad Institute Genome Sequencing Center for Infectious Disease"/>
            <person name="Wu L."/>
            <person name="Ma J."/>
        </authorList>
    </citation>
    <scope>NUCLEOTIDE SEQUENCE [LARGE SCALE GENOMIC DNA]</scope>
    <source>
        <strain evidence="16">CCUG 63419</strain>
    </source>
</reference>
<dbReference type="InterPro" id="IPR036942">
    <property type="entry name" value="Beta-barrel_TonB_sf"/>
</dbReference>
<gene>
    <name evidence="15" type="ORF">ACFQ0F_00045</name>
</gene>
<comment type="similarity">
    <text evidence="10 11">Belongs to the TonB-dependent receptor family.</text>
</comment>
<keyword evidence="5 12" id="KW-0732">Signal</keyword>
<dbReference type="Proteomes" id="UP001597044">
    <property type="component" value="Unassembled WGS sequence"/>
</dbReference>
<evidence type="ECO:0000256" key="12">
    <source>
        <dbReference type="SAM" id="SignalP"/>
    </source>
</evidence>
<keyword evidence="16" id="KW-1185">Reference proteome</keyword>